<dbReference type="Gene3D" id="3.40.640.10">
    <property type="entry name" value="Type I PLP-dependent aspartate aminotransferase-like (Major domain)"/>
    <property type="match status" value="1"/>
</dbReference>
<dbReference type="GO" id="GO:0008483">
    <property type="term" value="F:transaminase activity"/>
    <property type="evidence" value="ECO:0007669"/>
    <property type="project" value="UniProtKB-KW"/>
</dbReference>
<evidence type="ECO:0000256" key="1">
    <source>
        <dbReference type="ARBA" id="ARBA00001933"/>
    </source>
</evidence>
<keyword evidence="4 7" id="KW-0808">Transferase</keyword>
<dbReference type="Pfam" id="PF00155">
    <property type="entry name" value="Aminotran_1_2"/>
    <property type="match status" value="1"/>
</dbReference>
<evidence type="ECO:0000256" key="3">
    <source>
        <dbReference type="ARBA" id="ARBA00022576"/>
    </source>
</evidence>
<gene>
    <name evidence="7" type="ORF">SAMN04487905_12224</name>
</gene>
<feature type="domain" description="Aminotransferase class I/classII large" evidence="6">
    <location>
        <begin position="75"/>
        <end position="366"/>
    </location>
</feature>
<dbReference type="InterPro" id="IPR050596">
    <property type="entry name" value="AspAT/PAT-like"/>
</dbReference>
<dbReference type="PANTHER" id="PTHR46383:SF1">
    <property type="entry name" value="ASPARTATE AMINOTRANSFERASE"/>
    <property type="match status" value="1"/>
</dbReference>
<name>A0A1H0X1S5_9ACTN</name>
<keyword evidence="5" id="KW-0663">Pyridoxal phosphate</keyword>
<reference evidence="8" key="1">
    <citation type="submission" date="2016-10" db="EMBL/GenBank/DDBJ databases">
        <authorList>
            <person name="Varghese N."/>
            <person name="Submissions S."/>
        </authorList>
    </citation>
    <scope>NUCLEOTIDE SEQUENCE [LARGE SCALE GENOMIC DNA]</scope>
    <source>
        <strain evidence="8">DSM 46732</strain>
    </source>
</reference>
<comment type="similarity">
    <text evidence="2">Belongs to the class-I pyridoxal-phosphate-dependent aminotransferase family.</text>
</comment>
<evidence type="ECO:0000256" key="2">
    <source>
        <dbReference type="ARBA" id="ARBA00007441"/>
    </source>
</evidence>
<dbReference type="STRING" id="405564.SAMN04487905_12224"/>
<proteinExistence type="inferred from homology"/>
<evidence type="ECO:0000256" key="4">
    <source>
        <dbReference type="ARBA" id="ARBA00022679"/>
    </source>
</evidence>
<dbReference type="InterPro" id="IPR015424">
    <property type="entry name" value="PyrdxlP-dep_Trfase"/>
</dbReference>
<sequence length="390" mass="43911">MNTVRMTVARTADPAQRKTLTDYEQIGFSVEANLADGHAYQGLSHSQAEIVERMSDLWAYSEAQSIPESTQIYVDRYADLIGSAYLPDASTHLILPTASNSIDLVAAYLKLRHSRVLLTHPTFDNLALILRRRGVDLYPVTEPEVAGALPLAPKLAETDVLFLVNPNNPTGTNLSKERFEEIVHACLRHDVMLVIDTSFRLFYPQNWDDYQILHESGVSFILFEDTGKVFPTQDMKASLFTCSPDNRAALHEIYNEIYLCVSKFTLAVLGDFFDNARREGLDQSVHSLVAQRRSRAREMLGEEVIDPTARDSRISVEWISTSNIGQSDKTVTAELHERGVGVLPGRGFFWNRADEEAGVSNIRMSLMKPEPEFERGLEILANYFAEVTHR</sequence>
<evidence type="ECO:0000259" key="6">
    <source>
        <dbReference type="Pfam" id="PF00155"/>
    </source>
</evidence>
<dbReference type="InterPro" id="IPR015422">
    <property type="entry name" value="PyrdxlP-dep_Trfase_small"/>
</dbReference>
<evidence type="ECO:0000313" key="7">
    <source>
        <dbReference type="EMBL" id="SDP96918.1"/>
    </source>
</evidence>
<dbReference type="OrthoDB" id="3861823at2"/>
<dbReference type="EMBL" id="FNJR01000022">
    <property type="protein sequence ID" value="SDP96918.1"/>
    <property type="molecule type" value="Genomic_DNA"/>
</dbReference>
<dbReference type="PANTHER" id="PTHR46383">
    <property type="entry name" value="ASPARTATE AMINOTRANSFERASE"/>
    <property type="match status" value="1"/>
</dbReference>
<dbReference type="Proteomes" id="UP000199497">
    <property type="component" value="Unassembled WGS sequence"/>
</dbReference>
<dbReference type="CDD" id="cd00609">
    <property type="entry name" value="AAT_like"/>
    <property type="match status" value="1"/>
</dbReference>
<dbReference type="GO" id="GO:0030170">
    <property type="term" value="F:pyridoxal phosphate binding"/>
    <property type="evidence" value="ECO:0007669"/>
    <property type="project" value="InterPro"/>
</dbReference>
<comment type="cofactor">
    <cofactor evidence="1">
        <name>pyridoxal 5'-phosphate</name>
        <dbReference type="ChEBI" id="CHEBI:597326"/>
    </cofactor>
</comment>
<protein>
    <submittedName>
        <fullName evidence="7">Aspartate/methionine/tyrosine aminotransferase</fullName>
    </submittedName>
</protein>
<dbReference type="AlphaFoldDB" id="A0A1H0X1S5"/>
<keyword evidence="8" id="KW-1185">Reference proteome</keyword>
<keyword evidence="3 7" id="KW-0032">Aminotransferase</keyword>
<organism evidence="7 8">
    <name type="scientific">Actinopolyspora xinjiangensis</name>
    <dbReference type="NCBI Taxonomy" id="405564"/>
    <lineage>
        <taxon>Bacteria</taxon>
        <taxon>Bacillati</taxon>
        <taxon>Actinomycetota</taxon>
        <taxon>Actinomycetes</taxon>
        <taxon>Actinopolysporales</taxon>
        <taxon>Actinopolysporaceae</taxon>
        <taxon>Actinopolyspora</taxon>
    </lineage>
</organism>
<dbReference type="SUPFAM" id="SSF53383">
    <property type="entry name" value="PLP-dependent transferases"/>
    <property type="match status" value="1"/>
</dbReference>
<accession>A0A1H0X1S5</accession>
<dbReference type="InterPro" id="IPR015421">
    <property type="entry name" value="PyrdxlP-dep_Trfase_major"/>
</dbReference>
<dbReference type="InterPro" id="IPR004839">
    <property type="entry name" value="Aminotransferase_I/II_large"/>
</dbReference>
<dbReference type="Gene3D" id="3.90.1150.10">
    <property type="entry name" value="Aspartate Aminotransferase, domain 1"/>
    <property type="match status" value="1"/>
</dbReference>
<evidence type="ECO:0000313" key="8">
    <source>
        <dbReference type="Proteomes" id="UP000199497"/>
    </source>
</evidence>
<evidence type="ECO:0000256" key="5">
    <source>
        <dbReference type="ARBA" id="ARBA00022898"/>
    </source>
</evidence>
<dbReference type="GO" id="GO:0006520">
    <property type="term" value="P:amino acid metabolic process"/>
    <property type="evidence" value="ECO:0007669"/>
    <property type="project" value="InterPro"/>
</dbReference>